<evidence type="ECO:0000259" key="2">
    <source>
        <dbReference type="SMART" id="SM00867"/>
    </source>
</evidence>
<dbReference type="PANTHER" id="PTHR34406:SF1">
    <property type="entry name" value="PROTEIN YCEI"/>
    <property type="match status" value="1"/>
</dbReference>
<evidence type="ECO:0000313" key="3">
    <source>
        <dbReference type="EMBL" id="NMG74143.1"/>
    </source>
</evidence>
<dbReference type="RefSeq" id="WP_169259299.1">
    <property type="nucleotide sequence ID" value="NZ_WTVQ01000006.1"/>
</dbReference>
<dbReference type="Proteomes" id="UP000648984">
    <property type="component" value="Unassembled WGS sequence"/>
</dbReference>
<protein>
    <submittedName>
        <fullName evidence="3">Polyisoprenoid-binding protein</fullName>
    </submittedName>
</protein>
<feature type="chain" id="PRO_5046050270" evidence="1">
    <location>
        <begin position="25"/>
        <end position="225"/>
    </location>
</feature>
<reference evidence="3 4" key="1">
    <citation type="submission" date="2019-12" db="EMBL/GenBank/DDBJ databases">
        <title>Comparative genomics gives insights into the taxonomy of the Azoarcus-Aromatoleum group and reveals separate origins of nif in the plant-associated Azoarcus and non-plant-associated Aromatoleum sub-groups.</title>
        <authorList>
            <person name="Lafos M."/>
            <person name="Maluk M."/>
            <person name="Batista M."/>
            <person name="Junghare M."/>
            <person name="Carmona M."/>
            <person name="Faoro H."/>
            <person name="Cruz L.M."/>
            <person name="Battistoni F."/>
            <person name="De Souza E."/>
            <person name="Pedrosa F."/>
            <person name="Chen W.-M."/>
            <person name="Poole P.S."/>
            <person name="Dixon R.A."/>
            <person name="James E.K."/>
        </authorList>
    </citation>
    <scope>NUCLEOTIDE SEQUENCE [LARGE SCALE GENOMIC DNA]</scope>
    <source>
        <strain evidence="3 4">22Lin</strain>
    </source>
</reference>
<feature type="signal peptide" evidence="1">
    <location>
        <begin position="1"/>
        <end position="24"/>
    </location>
</feature>
<dbReference type="EMBL" id="WTVQ01000006">
    <property type="protein sequence ID" value="NMG74143.1"/>
    <property type="molecule type" value="Genomic_DNA"/>
</dbReference>
<dbReference type="Gene3D" id="2.40.128.110">
    <property type="entry name" value="Lipid/polyisoprenoid-binding, YceI-like"/>
    <property type="match status" value="1"/>
</dbReference>
<feature type="domain" description="Lipid/polyisoprenoid-binding YceI-like" evidence="2">
    <location>
        <begin position="58"/>
        <end position="221"/>
    </location>
</feature>
<accession>A0ABX1Q804</accession>
<keyword evidence="4" id="KW-1185">Reference proteome</keyword>
<proteinExistence type="predicted"/>
<dbReference type="SMART" id="SM00867">
    <property type="entry name" value="YceI"/>
    <property type="match status" value="1"/>
</dbReference>
<dbReference type="InterPro" id="IPR036761">
    <property type="entry name" value="TTHA0802/YceI-like_sf"/>
</dbReference>
<sequence length="225" mass="23788">MLSNIRPLLIALSLGAALALPAHAQQTAAVATAPAATVAAKPAPRTAKATVNALTPGNYVIDVAHSHAYFFISHLGVSRFMGRFDDIKGGFVVGQKPGDSLVNATIPVSSINAKHQKLEDHLKSADFFDAAQFPNMSFESTRVRWNNRGEGVLSGNLTIHGVTKPVDFALKVTGAGKGPRGDTRAGFEGNVTINRSDFGMNYGLPRIVGDTVEIALSIEGILQQQ</sequence>
<organism evidence="3 4">
    <name type="scientific">Aromatoleum diolicum</name>
    <dbReference type="NCBI Taxonomy" id="75796"/>
    <lineage>
        <taxon>Bacteria</taxon>
        <taxon>Pseudomonadati</taxon>
        <taxon>Pseudomonadota</taxon>
        <taxon>Betaproteobacteria</taxon>
        <taxon>Rhodocyclales</taxon>
        <taxon>Rhodocyclaceae</taxon>
        <taxon>Aromatoleum</taxon>
    </lineage>
</organism>
<keyword evidence="1" id="KW-0732">Signal</keyword>
<dbReference type="InterPro" id="IPR007372">
    <property type="entry name" value="Lipid/polyisoprenoid-bd_YceI"/>
</dbReference>
<gene>
    <name evidence="3" type="ORF">GPA25_05170</name>
</gene>
<evidence type="ECO:0000256" key="1">
    <source>
        <dbReference type="SAM" id="SignalP"/>
    </source>
</evidence>
<comment type="caution">
    <text evidence="3">The sequence shown here is derived from an EMBL/GenBank/DDBJ whole genome shotgun (WGS) entry which is preliminary data.</text>
</comment>
<evidence type="ECO:0000313" key="4">
    <source>
        <dbReference type="Proteomes" id="UP000648984"/>
    </source>
</evidence>
<dbReference type="PANTHER" id="PTHR34406">
    <property type="entry name" value="PROTEIN YCEI"/>
    <property type="match status" value="1"/>
</dbReference>
<dbReference type="Pfam" id="PF04264">
    <property type="entry name" value="YceI"/>
    <property type="match status" value="1"/>
</dbReference>
<name>A0ABX1Q804_9RHOO</name>
<dbReference type="SUPFAM" id="SSF101874">
    <property type="entry name" value="YceI-like"/>
    <property type="match status" value="1"/>
</dbReference>